<evidence type="ECO:0000256" key="6">
    <source>
        <dbReference type="ARBA" id="ARBA00023136"/>
    </source>
</evidence>
<dbReference type="PANTHER" id="PTHR13301">
    <property type="entry name" value="X-BOX TRANSCRIPTION FACTOR-RELATED"/>
    <property type="match status" value="1"/>
</dbReference>
<evidence type="ECO:0000256" key="8">
    <source>
        <dbReference type="SAM" id="Phobius"/>
    </source>
</evidence>
<keyword evidence="4 8" id="KW-0812">Transmembrane</keyword>
<gene>
    <name evidence="9" type="ORF">RJT34_12788</name>
</gene>
<dbReference type="Pfam" id="PF03552">
    <property type="entry name" value="Cellulose_synt"/>
    <property type="match status" value="1"/>
</dbReference>
<reference evidence="9 10" key="1">
    <citation type="submission" date="2024-01" db="EMBL/GenBank/DDBJ databases">
        <title>The genomes of 5 underutilized Papilionoideae crops provide insights into root nodulation and disease resistance.</title>
        <authorList>
            <person name="Yuan L."/>
        </authorList>
    </citation>
    <scope>NUCLEOTIDE SEQUENCE [LARGE SCALE GENOMIC DNA]</scope>
    <source>
        <strain evidence="9">LY-2023</strain>
        <tissue evidence="9">Leaf</tissue>
    </source>
</reference>
<keyword evidence="5 8" id="KW-1133">Transmembrane helix</keyword>
<comment type="subcellular location">
    <subcellularLocation>
        <location evidence="1">Endomembrane system</location>
    </subcellularLocation>
</comment>
<dbReference type="GO" id="GO:0030244">
    <property type="term" value="P:cellulose biosynthetic process"/>
    <property type="evidence" value="ECO:0007669"/>
    <property type="project" value="InterPro"/>
</dbReference>
<comment type="caution">
    <text evidence="9">The sequence shown here is derived from an EMBL/GenBank/DDBJ whole genome shotgun (WGS) entry which is preliminary data.</text>
</comment>
<evidence type="ECO:0000256" key="4">
    <source>
        <dbReference type="ARBA" id="ARBA00022692"/>
    </source>
</evidence>
<accession>A0AAN9PKV4</accession>
<protein>
    <submittedName>
        <fullName evidence="9">Uncharacterized protein</fullName>
    </submittedName>
</protein>
<keyword evidence="10" id="KW-1185">Reference proteome</keyword>
<feature type="transmembrane region" description="Helical" evidence="8">
    <location>
        <begin position="6"/>
        <end position="26"/>
    </location>
</feature>
<sequence>MSSPWFISFAYVIVGDSSYCLLEFLWSGGTLQGWWNDLRIWLYKRTSSYLFAFLDTILNSFGFSASAFAISAKVAEENASLRYEKEIMESPKCSVYLQHLQCSICMSMANRDKGKAPMQSVKASWDRYAVKVFQRNHVEKDGTYSCDPSVQRDKLHS</sequence>
<evidence type="ECO:0000313" key="10">
    <source>
        <dbReference type="Proteomes" id="UP001359559"/>
    </source>
</evidence>
<name>A0AAN9PKV4_CLITE</name>
<dbReference type="EMBL" id="JAYKXN010000003">
    <property type="protein sequence ID" value="KAK7301911.1"/>
    <property type="molecule type" value="Genomic_DNA"/>
</dbReference>
<evidence type="ECO:0000313" key="9">
    <source>
        <dbReference type="EMBL" id="KAK7301911.1"/>
    </source>
</evidence>
<dbReference type="AlphaFoldDB" id="A0AAN9PKV4"/>
<proteinExistence type="predicted"/>
<keyword evidence="6 8" id="KW-0472">Membrane</keyword>
<evidence type="ECO:0000256" key="7">
    <source>
        <dbReference type="ARBA" id="ARBA00023316"/>
    </source>
</evidence>
<keyword evidence="3" id="KW-0808">Transferase</keyword>
<evidence type="ECO:0000256" key="1">
    <source>
        <dbReference type="ARBA" id="ARBA00004308"/>
    </source>
</evidence>
<dbReference type="GO" id="GO:0071555">
    <property type="term" value="P:cell wall organization"/>
    <property type="evidence" value="ECO:0007669"/>
    <property type="project" value="UniProtKB-KW"/>
</dbReference>
<evidence type="ECO:0000256" key="2">
    <source>
        <dbReference type="ARBA" id="ARBA00022676"/>
    </source>
</evidence>
<dbReference type="InterPro" id="IPR005150">
    <property type="entry name" value="Cellulose_synth"/>
</dbReference>
<dbReference type="GO" id="GO:0012505">
    <property type="term" value="C:endomembrane system"/>
    <property type="evidence" value="ECO:0007669"/>
    <property type="project" value="UniProtKB-SubCell"/>
</dbReference>
<dbReference type="Proteomes" id="UP001359559">
    <property type="component" value="Unassembled WGS sequence"/>
</dbReference>
<keyword evidence="2" id="KW-0328">Glycosyltransferase</keyword>
<evidence type="ECO:0000256" key="3">
    <source>
        <dbReference type="ARBA" id="ARBA00022679"/>
    </source>
</evidence>
<dbReference type="GO" id="GO:0016760">
    <property type="term" value="F:cellulose synthase (UDP-forming) activity"/>
    <property type="evidence" value="ECO:0007669"/>
    <property type="project" value="InterPro"/>
</dbReference>
<dbReference type="GO" id="GO:0016020">
    <property type="term" value="C:membrane"/>
    <property type="evidence" value="ECO:0007669"/>
    <property type="project" value="InterPro"/>
</dbReference>
<keyword evidence="7" id="KW-0961">Cell wall biogenesis/degradation</keyword>
<feature type="transmembrane region" description="Helical" evidence="8">
    <location>
        <begin position="47"/>
        <end position="70"/>
    </location>
</feature>
<organism evidence="9 10">
    <name type="scientific">Clitoria ternatea</name>
    <name type="common">Butterfly pea</name>
    <dbReference type="NCBI Taxonomy" id="43366"/>
    <lineage>
        <taxon>Eukaryota</taxon>
        <taxon>Viridiplantae</taxon>
        <taxon>Streptophyta</taxon>
        <taxon>Embryophyta</taxon>
        <taxon>Tracheophyta</taxon>
        <taxon>Spermatophyta</taxon>
        <taxon>Magnoliopsida</taxon>
        <taxon>eudicotyledons</taxon>
        <taxon>Gunneridae</taxon>
        <taxon>Pentapetalae</taxon>
        <taxon>rosids</taxon>
        <taxon>fabids</taxon>
        <taxon>Fabales</taxon>
        <taxon>Fabaceae</taxon>
        <taxon>Papilionoideae</taxon>
        <taxon>50 kb inversion clade</taxon>
        <taxon>NPAAA clade</taxon>
        <taxon>indigoferoid/millettioid clade</taxon>
        <taxon>Phaseoleae</taxon>
        <taxon>Clitoria</taxon>
    </lineage>
</organism>
<evidence type="ECO:0000256" key="5">
    <source>
        <dbReference type="ARBA" id="ARBA00022989"/>
    </source>
</evidence>